<protein>
    <recommendedName>
        <fullName evidence="3">Pilus assembly protein PilM</fullName>
    </recommendedName>
</protein>
<evidence type="ECO:0000313" key="1">
    <source>
        <dbReference type="EMBL" id="PWB74032.1"/>
    </source>
</evidence>
<evidence type="ECO:0008006" key="3">
    <source>
        <dbReference type="Google" id="ProtNLM"/>
    </source>
</evidence>
<comment type="caution">
    <text evidence="1">The sequence shown here is derived from an EMBL/GenBank/DDBJ whole genome shotgun (WGS) entry which is preliminary data.</text>
</comment>
<sequence length="282" mass="30190">MTSILRTGIDPQPNRTLVAHTLVDDAGAIECSVELHTGAGYEISSGVPIGIAVPDHEVAVKLLYLSPGATPDFQSRAAFELVQSVLEPGELFQFDAFPTSMRDRFLGLIYRRERLHALTSELLTAQNGSTPEPQFLMRAVALGLGYGRFAQPDSDSLVCLADLAGNAVSLCILYNRTIVAVAHMSSGNTPLADDRSRRAFGIDLKSLVNFHLAGCARHGLSVPLSVVVLCGGLAEPAVQESLAALFSARTVMPQKIESVRFDCPHESIRFSDCLAALGLTVN</sequence>
<proteinExistence type="predicted"/>
<reference evidence="1 2" key="1">
    <citation type="journal article" date="2018" name="ISME J.">
        <title>A methanotrophic archaeon couples anaerobic oxidation of methane to Fe(III) reduction.</title>
        <authorList>
            <person name="Cai C."/>
            <person name="Leu A.O."/>
            <person name="Xie G.J."/>
            <person name="Guo J."/>
            <person name="Feng Y."/>
            <person name="Zhao J.X."/>
            <person name="Tyson G.W."/>
            <person name="Yuan Z."/>
            <person name="Hu S."/>
        </authorList>
    </citation>
    <scope>NUCLEOTIDE SEQUENCE [LARGE SCALE GENOMIC DNA]</scope>
    <source>
        <strain evidence="1">FeB_12</strain>
    </source>
</reference>
<name>A0A855X4S4_9BACT</name>
<dbReference type="EMBL" id="PQAP01000042">
    <property type="protein sequence ID" value="PWB74032.1"/>
    <property type="molecule type" value="Genomic_DNA"/>
</dbReference>
<organism evidence="1 2">
    <name type="scientific">candidate division GN15 bacterium</name>
    <dbReference type="NCBI Taxonomy" id="2072418"/>
    <lineage>
        <taxon>Bacteria</taxon>
        <taxon>candidate division GN15</taxon>
    </lineage>
</organism>
<dbReference type="AlphaFoldDB" id="A0A855X4S4"/>
<gene>
    <name evidence="1" type="ORF">C3F09_04490</name>
</gene>
<dbReference type="Proteomes" id="UP000250918">
    <property type="component" value="Unassembled WGS sequence"/>
</dbReference>
<evidence type="ECO:0000313" key="2">
    <source>
        <dbReference type="Proteomes" id="UP000250918"/>
    </source>
</evidence>
<accession>A0A855X4S4</accession>